<gene>
    <name evidence="3" type="ORF">GCM10007852_27550</name>
</gene>
<sequence length="837" mass="92866">MHIEVEGSKTKKVTFTGFNRGEYASISVFSNGRLLIDKLHIATLGAFEVSALISFDTIGQHALSIRAHNATLELHNVLFDDITSITLPKFSDTSAQAGLDKVSSIKYGGPSIADIDNDGDYDFIVNNHNAESSKLYWNNGDGSVTKHNKNLARWFMHDLHGTALGDYDNDGDLDLVVTQGGGNGKNPSKANFYLNDKSNFIRYTGDVGIHKGGRGRGARWLDMDTDGDLDLLLFNEEGLVKTKPQHFFYRNNGAGKFELTTVNGIENEHPSRVLVTDLNNDQIDDIILYAPLSVWLGNGDFTYTNINANFPSSLLSNRAINAIADIDIDNDGDLDLYLAIGKKTVGWTKPSTAVDFDPFAKQLSIKPKGLKGRDAFTFKADSKLELSNYSFLSRGGFRGEDYPIFLGAQKKVIKITPRENIVLIPSNAEGWPEDRKENGIYFGYRGGNQWKAELVRNDNIFWSFHFTLTGVNHVKTAFEPENRLTQDVLLMNDNGIFLDVSSDWDLPSGSHSTGVTRGDFNNDGHQDLFVYRWGDIASRISDYMLLNTGQGNFETLTMHGANHVGGPGNGDMGQAFDFDLDGDIDLLNGSEGGEWYLYTNEGTEKANYLNIRVGSSPKASIDPIGAVVELFFNDKTLRKRVGSAGEIFSQSLLNIVHFGVGEVELIDKVEVTWRNGEKFVFTELPVNRVVSTLPVSEGHQIDLMNKKKPLAQAPYINILNEDILAKSALTIGEDISVEVEYTAGTNQQVIWADEGGIRFWLRQFKSKWVPQKDTVLVDDEALYSESGKSQKTFSTKDIIPTSDLPEGHFYLLRVTFTASDGNTYSKEIYPLNFVAPE</sequence>
<reference evidence="3" key="2">
    <citation type="submission" date="2023-01" db="EMBL/GenBank/DDBJ databases">
        <title>Draft genome sequence of Agaribacter marinus strain NBRC 110023.</title>
        <authorList>
            <person name="Sun Q."/>
            <person name="Mori K."/>
        </authorList>
    </citation>
    <scope>NUCLEOTIDE SEQUENCE</scope>
    <source>
        <strain evidence="3">NBRC 110023</strain>
    </source>
</reference>
<feature type="domain" description="ASPIC/UnbV" evidence="2">
    <location>
        <begin position="624"/>
        <end position="690"/>
    </location>
</feature>
<keyword evidence="4" id="KW-1185">Reference proteome</keyword>
<dbReference type="Pfam" id="PF13517">
    <property type="entry name" value="FG-GAP_3"/>
    <property type="match status" value="1"/>
</dbReference>
<keyword evidence="1" id="KW-0732">Signal</keyword>
<dbReference type="InterPro" id="IPR027039">
    <property type="entry name" value="Crtac1"/>
</dbReference>
<dbReference type="EMBL" id="BSOT01000006">
    <property type="protein sequence ID" value="GLR71847.1"/>
    <property type="molecule type" value="Genomic_DNA"/>
</dbReference>
<evidence type="ECO:0000313" key="4">
    <source>
        <dbReference type="Proteomes" id="UP001156601"/>
    </source>
</evidence>
<protein>
    <recommendedName>
        <fullName evidence="2">ASPIC/UnbV domain-containing protein</fullName>
    </recommendedName>
</protein>
<dbReference type="SUPFAM" id="SSF69318">
    <property type="entry name" value="Integrin alpha N-terminal domain"/>
    <property type="match status" value="1"/>
</dbReference>
<dbReference type="Proteomes" id="UP001156601">
    <property type="component" value="Unassembled WGS sequence"/>
</dbReference>
<evidence type="ECO:0000313" key="3">
    <source>
        <dbReference type="EMBL" id="GLR71847.1"/>
    </source>
</evidence>
<evidence type="ECO:0000256" key="1">
    <source>
        <dbReference type="ARBA" id="ARBA00022729"/>
    </source>
</evidence>
<comment type="caution">
    <text evidence="3">The sequence shown here is derived from an EMBL/GenBank/DDBJ whole genome shotgun (WGS) entry which is preliminary data.</text>
</comment>
<dbReference type="InterPro" id="IPR011519">
    <property type="entry name" value="UnbV_ASPIC"/>
</dbReference>
<dbReference type="Gene3D" id="2.130.10.130">
    <property type="entry name" value="Integrin alpha, N-terminal"/>
    <property type="match status" value="2"/>
</dbReference>
<dbReference type="PANTHER" id="PTHR16026">
    <property type="entry name" value="CARTILAGE ACIDIC PROTEIN 1"/>
    <property type="match status" value="1"/>
</dbReference>
<name>A0AA37SXV1_9ALTE</name>
<dbReference type="AlphaFoldDB" id="A0AA37SXV1"/>
<organism evidence="3 4">
    <name type="scientific">Agaribacter marinus</name>
    <dbReference type="NCBI Taxonomy" id="1431249"/>
    <lineage>
        <taxon>Bacteria</taxon>
        <taxon>Pseudomonadati</taxon>
        <taxon>Pseudomonadota</taxon>
        <taxon>Gammaproteobacteria</taxon>
        <taxon>Alteromonadales</taxon>
        <taxon>Alteromonadaceae</taxon>
        <taxon>Agaribacter</taxon>
    </lineage>
</organism>
<evidence type="ECO:0000259" key="2">
    <source>
        <dbReference type="Pfam" id="PF07593"/>
    </source>
</evidence>
<proteinExistence type="predicted"/>
<dbReference type="PANTHER" id="PTHR16026:SF0">
    <property type="entry name" value="CARTILAGE ACIDIC PROTEIN 1"/>
    <property type="match status" value="1"/>
</dbReference>
<dbReference type="Pfam" id="PF07593">
    <property type="entry name" value="UnbV_ASPIC"/>
    <property type="match status" value="1"/>
</dbReference>
<reference evidence="3" key="1">
    <citation type="journal article" date="2014" name="Int. J. Syst. Evol. Microbiol.">
        <title>Complete genome sequence of Corynebacterium casei LMG S-19264T (=DSM 44701T), isolated from a smear-ripened cheese.</title>
        <authorList>
            <consortium name="US DOE Joint Genome Institute (JGI-PGF)"/>
            <person name="Walter F."/>
            <person name="Albersmeier A."/>
            <person name="Kalinowski J."/>
            <person name="Ruckert C."/>
        </authorList>
    </citation>
    <scope>NUCLEOTIDE SEQUENCE</scope>
    <source>
        <strain evidence="3">NBRC 110023</strain>
    </source>
</reference>
<dbReference type="InterPro" id="IPR013517">
    <property type="entry name" value="FG-GAP"/>
</dbReference>
<accession>A0AA37SXV1</accession>
<dbReference type="InterPro" id="IPR028994">
    <property type="entry name" value="Integrin_alpha_N"/>
</dbReference>